<evidence type="ECO:0000256" key="1">
    <source>
        <dbReference type="SAM" id="MobiDB-lite"/>
    </source>
</evidence>
<keyword evidence="4" id="KW-1185">Reference proteome</keyword>
<feature type="compositionally biased region" description="Polar residues" evidence="1">
    <location>
        <begin position="148"/>
        <end position="157"/>
    </location>
</feature>
<dbReference type="RefSeq" id="XP_036628914.1">
    <property type="nucleotide sequence ID" value="XM_036779525.1"/>
</dbReference>
<keyword evidence="2" id="KW-0812">Transmembrane</keyword>
<accession>A0A8H7DPU1</accession>
<dbReference type="OrthoDB" id="3044527at2759"/>
<proteinExistence type="predicted"/>
<dbReference type="Proteomes" id="UP000623687">
    <property type="component" value="Unassembled WGS sequence"/>
</dbReference>
<keyword evidence="2" id="KW-1133">Transmembrane helix</keyword>
<feature type="region of interest" description="Disordered" evidence="1">
    <location>
        <begin position="81"/>
        <end position="169"/>
    </location>
</feature>
<protein>
    <submittedName>
        <fullName evidence="3">Uncharacterized protein</fullName>
    </submittedName>
</protein>
<evidence type="ECO:0000256" key="2">
    <source>
        <dbReference type="SAM" id="Phobius"/>
    </source>
</evidence>
<comment type="caution">
    <text evidence="3">The sequence shown here is derived from an EMBL/GenBank/DDBJ whole genome shotgun (WGS) entry which is preliminary data.</text>
</comment>
<sequence>MFSKTAARSKSYFLRLPAAAVAMGHSTVVQPFRRMRTKVRKTTAKFRRHTPLAPAIEDGAHNTAGLPPVLAPLSPLEIETWYQRSPSPPPPSSPASTPSLQNHSDSDSDAGSQRQDPEDFDARSTSQVSGNPLWAQRFLPGLRIPNGSDMNNNAGAQSLSPISPLPSPVSPSPLYPSNMISPMSFYSQDSIPHNDHFCSSTIDTTISLTTPTTDIFTNTNTNINDNENDEDLTPYGYEYTNAQVFGGSSPTEYTVDGQANSSTIPYELRTNALRFSGSEAIEYTIEGPYGTRMKELPSPHIEDIQDIDPLELGPPAQATTIIGLPAETSLNHILSGQDFTVIINGPSPADSAFDVQAIDEIQREIVNACLPLAKIDIEVASGCEEVAYAGNVLNDLLCVLQSCSISPNEIAVRLPFMQHQDASTGISHAMLQALKNIPPLVPWWRHGRMDIGQLTRLTLVYPLPLDDLIEMLSRTPCVEELNVTCILAPNATFSVDFSKYTVLSRLSSLNLESMVDLEAFFELINTPNLNRLNLKIREAATPDAYNVRWDRLGHVNVNCPMTAEVESALVERCRELISEGKMMINQ</sequence>
<evidence type="ECO:0000313" key="3">
    <source>
        <dbReference type="EMBL" id="KAF7424720.1"/>
    </source>
</evidence>
<feature type="transmembrane region" description="Helical" evidence="2">
    <location>
        <begin position="12"/>
        <end position="32"/>
    </location>
</feature>
<feature type="compositionally biased region" description="Basic residues" evidence="1">
    <location>
        <begin position="40"/>
        <end position="50"/>
    </location>
</feature>
<reference evidence="3" key="1">
    <citation type="submission" date="2019-07" db="EMBL/GenBank/DDBJ databases">
        <authorList>
            <person name="Palmer J.M."/>
        </authorList>
    </citation>
    <scope>NUCLEOTIDE SEQUENCE</scope>
    <source>
        <strain evidence="3">PC9</strain>
    </source>
</reference>
<evidence type="ECO:0000313" key="4">
    <source>
        <dbReference type="Proteomes" id="UP000623687"/>
    </source>
</evidence>
<keyword evidence="2" id="KW-0472">Membrane</keyword>
<organism evidence="3 4">
    <name type="scientific">Pleurotus ostreatus</name>
    <name type="common">Oyster mushroom</name>
    <name type="synonym">White-rot fungus</name>
    <dbReference type="NCBI Taxonomy" id="5322"/>
    <lineage>
        <taxon>Eukaryota</taxon>
        <taxon>Fungi</taxon>
        <taxon>Dikarya</taxon>
        <taxon>Basidiomycota</taxon>
        <taxon>Agaricomycotina</taxon>
        <taxon>Agaricomycetes</taxon>
        <taxon>Agaricomycetidae</taxon>
        <taxon>Agaricales</taxon>
        <taxon>Pleurotineae</taxon>
        <taxon>Pleurotaceae</taxon>
        <taxon>Pleurotus</taxon>
    </lineage>
</organism>
<name>A0A8H7DPU1_PLEOS</name>
<dbReference type="VEuPathDB" id="FungiDB:PC9H_010031"/>
<dbReference type="GeneID" id="59379849"/>
<feature type="region of interest" description="Disordered" evidence="1">
    <location>
        <begin position="40"/>
        <end position="63"/>
    </location>
</feature>
<dbReference type="EMBL" id="JACETU010000007">
    <property type="protein sequence ID" value="KAF7424720.1"/>
    <property type="molecule type" value="Genomic_DNA"/>
</dbReference>
<gene>
    <name evidence="3" type="ORF">PC9H_010031</name>
</gene>
<dbReference type="AlphaFoldDB" id="A0A8H7DPU1"/>